<dbReference type="AlphaFoldDB" id="A0AAQ3QCR6"/>
<dbReference type="EMBL" id="CP136893">
    <property type="protein sequence ID" value="WOL06119.1"/>
    <property type="molecule type" value="Genomic_DNA"/>
</dbReference>
<evidence type="ECO:0000313" key="1">
    <source>
        <dbReference type="EMBL" id="WOL06119.1"/>
    </source>
</evidence>
<evidence type="ECO:0000313" key="2">
    <source>
        <dbReference type="Proteomes" id="UP001327560"/>
    </source>
</evidence>
<proteinExistence type="predicted"/>
<protein>
    <submittedName>
        <fullName evidence="1">Uncharacterized protein</fullName>
    </submittedName>
</protein>
<name>A0AAQ3QCR6_9LILI</name>
<dbReference type="Proteomes" id="UP001327560">
    <property type="component" value="Chromosome 4"/>
</dbReference>
<accession>A0AAQ3QCR6</accession>
<organism evidence="1 2">
    <name type="scientific">Canna indica</name>
    <name type="common">Indian-shot</name>
    <dbReference type="NCBI Taxonomy" id="4628"/>
    <lineage>
        <taxon>Eukaryota</taxon>
        <taxon>Viridiplantae</taxon>
        <taxon>Streptophyta</taxon>
        <taxon>Embryophyta</taxon>
        <taxon>Tracheophyta</taxon>
        <taxon>Spermatophyta</taxon>
        <taxon>Magnoliopsida</taxon>
        <taxon>Liliopsida</taxon>
        <taxon>Zingiberales</taxon>
        <taxon>Cannaceae</taxon>
        <taxon>Canna</taxon>
    </lineage>
</organism>
<reference evidence="1 2" key="1">
    <citation type="submission" date="2023-10" db="EMBL/GenBank/DDBJ databases">
        <title>Chromosome-scale genome assembly provides insights into flower coloration mechanisms of Canna indica.</title>
        <authorList>
            <person name="Li C."/>
        </authorList>
    </citation>
    <scope>NUCLEOTIDE SEQUENCE [LARGE SCALE GENOMIC DNA]</scope>
    <source>
        <tissue evidence="1">Flower</tissue>
    </source>
</reference>
<gene>
    <name evidence="1" type="ORF">Cni_G14851</name>
</gene>
<sequence>MDLNFPSHSHCSAGSDVDVLPPLPRGAVGLRRALPSLLLGVVRVHLLLPALLAAERRVPSVHEDVAVAGEGLPAEVAAVEEAARRGLEAAVSLAVVGAIGAEEPALRPRRRRRGSWHDDGLGLVRRRRGGGRRRRVHERGAS</sequence>
<keyword evidence="2" id="KW-1185">Reference proteome</keyword>